<evidence type="ECO:0000313" key="1">
    <source>
        <dbReference type="EMBL" id="CDM33052.1"/>
    </source>
</evidence>
<accession>W6QU42</accession>
<gene>
    <name evidence="1" type="ORF">PROQFM164_S02g003203</name>
</gene>
<name>W6QU42_PENRF</name>
<protein>
    <submittedName>
        <fullName evidence="1">Genomic scaffold, ProqFM164S02</fullName>
    </submittedName>
</protein>
<proteinExistence type="predicted"/>
<keyword evidence="2" id="KW-1185">Reference proteome</keyword>
<evidence type="ECO:0000313" key="2">
    <source>
        <dbReference type="Proteomes" id="UP000030686"/>
    </source>
</evidence>
<dbReference type="Proteomes" id="UP000030686">
    <property type="component" value="Unassembled WGS sequence"/>
</dbReference>
<dbReference type="AlphaFoldDB" id="W6QU42"/>
<organism evidence="1 2">
    <name type="scientific">Penicillium roqueforti (strain FM164)</name>
    <dbReference type="NCBI Taxonomy" id="1365484"/>
    <lineage>
        <taxon>Eukaryota</taxon>
        <taxon>Fungi</taxon>
        <taxon>Dikarya</taxon>
        <taxon>Ascomycota</taxon>
        <taxon>Pezizomycotina</taxon>
        <taxon>Eurotiomycetes</taxon>
        <taxon>Eurotiomycetidae</taxon>
        <taxon>Eurotiales</taxon>
        <taxon>Aspergillaceae</taxon>
        <taxon>Penicillium</taxon>
    </lineage>
</organism>
<sequence>MRARPHGDFRLHNLRNGSCISHHSAYIAASDADYSDLVTEADDLEEWPFFIPRKFDGIPH</sequence>
<dbReference type="EMBL" id="HG792016">
    <property type="protein sequence ID" value="CDM33052.1"/>
    <property type="molecule type" value="Genomic_DNA"/>
</dbReference>
<reference evidence="1" key="1">
    <citation type="journal article" date="2014" name="Nat. Commun.">
        <title>Multiple recent horizontal transfers of a large genomic region in cheese making fungi.</title>
        <authorList>
            <person name="Cheeseman K."/>
            <person name="Ropars J."/>
            <person name="Renault P."/>
            <person name="Dupont J."/>
            <person name="Gouzy J."/>
            <person name="Branca A."/>
            <person name="Abraham A.L."/>
            <person name="Ceppi M."/>
            <person name="Conseiller E."/>
            <person name="Debuchy R."/>
            <person name="Malagnac F."/>
            <person name="Goarin A."/>
            <person name="Silar P."/>
            <person name="Lacoste S."/>
            <person name="Sallet E."/>
            <person name="Bensimon A."/>
            <person name="Giraud T."/>
            <person name="Brygoo Y."/>
        </authorList>
    </citation>
    <scope>NUCLEOTIDE SEQUENCE [LARGE SCALE GENOMIC DNA]</scope>
    <source>
        <strain evidence="1">FM164</strain>
    </source>
</reference>